<gene>
    <name evidence="1" type="ORF">MCOL2_15767</name>
</gene>
<dbReference type="AlphaFoldDB" id="W7DHA1"/>
<comment type="caution">
    <text evidence="1">The sequence shown here is derived from an EMBL/GenBank/DDBJ whole genome shotgun (WGS) entry which is preliminary data.</text>
</comment>
<name>W7DHA1_9LIST</name>
<dbReference type="EMBL" id="AODM01000053">
    <property type="protein sequence ID" value="EUJ50896.1"/>
    <property type="molecule type" value="Genomic_DNA"/>
</dbReference>
<sequence>MWIFYPSIYHSILYKYLNNPQIKHWDNDIFFFSKFKISEVENKIGKDLMVSHLLSNFHLLVYSYESMLDIEERIMLMNRFKGSEELKAKII</sequence>
<proteinExistence type="predicted"/>
<evidence type="ECO:0000313" key="1">
    <source>
        <dbReference type="EMBL" id="EUJ50896.1"/>
    </source>
</evidence>
<reference evidence="1 2" key="1">
    <citation type="submission" date="2012-12" db="EMBL/GenBank/DDBJ databases">
        <title>Novel taxa of Listeriaceae from agricultural environments in the United States.</title>
        <authorList>
            <person name="den Bakker H.C."/>
            <person name="Allred A."/>
            <person name="Warchocki S."/>
            <person name="Wright E.M."/>
            <person name="Burrell A."/>
            <person name="Nightingale K.K."/>
            <person name="Kephart D."/>
            <person name="Wiedmann M."/>
        </authorList>
    </citation>
    <scope>NUCLEOTIDE SEQUENCE [LARGE SCALE GENOMIC DNA]</scope>
    <source>
        <strain evidence="1 2">FSL S10-1203</strain>
    </source>
</reference>
<accession>W7DHA1</accession>
<evidence type="ECO:0000313" key="2">
    <source>
        <dbReference type="Proteomes" id="UP000019241"/>
    </source>
</evidence>
<protein>
    <submittedName>
        <fullName evidence="1">Uncharacterized protein</fullName>
    </submittedName>
</protein>
<dbReference type="Proteomes" id="UP000019241">
    <property type="component" value="Unassembled WGS sequence"/>
</dbReference>
<organism evidence="1 2">
    <name type="scientific">Listeria fleischmannii FSL S10-1203</name>
    <dbReference type="NCBI Taxonomy" id="1265822"/>
    <lineage>
        <taxon>Bacteria</taxon>
        <taxon>Bacillati</taxon>
        <taxon>Bacillota</taxon>
        <taxon>Bacilli</taxon>
        <taxon>Bacillales</taxon>
        <taxon>Listeriaceae</taxon>
        <taxon>Listeria</taxon>
    </lineage>
</organism>